<evidence type="ECO:0000313" key="2">
    <source>
        <dbReference type="Proteomes" id="UP000798662"/>
    </source>
</evidence>
<name>A0ACC3C8L7_PYRYE</name>
<sequence length="106" mass="12116">MCMRSGGRRSPRASVSTSRRTHGKHGHKVVIRPARRPRSHRVALLMNDVPRQRAHRPRLARHRVADGLSNRLCRPRKSVRRCGGHEGRRSTLVATLRCTRGRSCRS</sequence>
<comment type="caution">
    <text evidence="1">The sequence shown here is derived from an EMBL/GenBank/DDBJ whole genome shotgun (WGS) entry which is preliminary data.</text>
</comment>
<protein>
    <submittedName>
        <fullName evidence="1">Uncharacterized protein</fullName>
    </submittedName>
</protein>
<accession>A0ACC3C8L7</accession>
<keyword evidence="2" id="KW-1185">Reference proteome</keyword>
<organism evidence="1 2">
    <name type="scientific">Pyropia yezoensis</name>
    <name type="common">Susabi-nori</name>
    <name type="synonym">Porphyra yezoensis</name>
    <dbReference type="NCBI Taxonomy" id="2788"/>
    <lineage>
        <taxon>Eukaryota</taxon>
        <taxon>Rhodophyta</taxon>
        <taxon>Bangiophyceae</taxon>
        <taxon>Bangiales</taxon>
        <taxon>Bangiaceae</taxon>
        <taxon>Pyropia</taxon>
    </lineage>
</organism>
<dbReference type="EMBL" id="CM020619">
    <property type="protein sequence ID" value="KAK1866455.1"/>
    <property type="molecule type" value="Genomic_DNA"/>
</dbReference>
<proteinExistence type="predicted"/>
<evidence type="ECO:0000313" key="1">
    <source>
        <dbReference type="EMBL" id="KAK1866455.1"/>
    </source>
</evidence>
<dbReference type="Proteomes" id="UP000798662">
    <property type="component" value="Chromosome 2"/>
</dbReference>
<gene>
    <name evidence="1" type="ORF">I4F81_008973</name>
</gene>
<reference evidence="1" key="1">
    <citation type="submission" date="2019-11" db="EMBL/GenBank/DDBJ databases">
        <title>Nori genome reveals adaptations in red seaweeds to the harsh intertidal environment.</title>
        <authorList>
            <person name="Wang D."/>
            <person name="Mao Y."/>
        </authorList>
    </citation>
    <scope>NUCLEOTIDE SEQUENCE</scope>
    <source>
        <tissue evidence="1">Gametophyte</tissue>
    </source>
</reference>